<accession>A0A2H0LKS6</accession>
<protein>
    <submittedName>
        <fullName evidence="1">Uncharacterized protein</fullName>
    </submittedName>
</protein>
<comment type="caution">
    <text evidence="1">The sequence shown here is derived from an EMBL/GenBank/DDBJ whole genome shotgun (WGS) entry which is preliminary data.</text>
</comment>
<evidence type="ECO:0000313" key="1">
    <source>
        <dbReference type="EMBL" id="PIQ84993.1"/>
    </source>
</evidence>
<proteinExistence type="predicted"/>
<name>A0A2H0LKS6_9BACT</name>
<reference evidence="1 2" key="1">
    <citation type="submission" date="2017-09" db="EMBL/GenBank/DDBJ databases">
        <title>Depth-based differentiation of microbial function through sediment-hosted aquifers and enrichment of novel symbionts in the deep terrestrial subsurface.</title>
        <authorList>
            <person name="Probst A.J."/>
            <person name="Ladd B."/>
            <person name="Jarett J.K."/>
            <person name="Geller-Mcgrath D.E."/>
            <person name="Sieber C.M."/>
            <person name="Emerson J.B."/>
            <person name="Anantharaman K."/>
            <person name="Thomas B.C."/>
            <person name="Malmstrom R."/>
            <person name="Stieglmeier M."/>
            <person name="Klingl A."/>
            <person name="Woyke T."/>
            <person name="Ryan C.M."/>
            <person name="Banfield J.F."/>
        </authorList>
    </citation>
    <scope>NUCLEOTIDE SEQUENCE [LARGE SCALE GENOMIC DNA]</scope>
    <source>
        <strain evidence="1">CG11_big_fil_rev_8_21_14_0_20_45_26</strain>
    </source>
</reference>
<evidence type="ECO:0000313" key="2">
    <source>
        <dbReference type="Proteomes" id="UP000230859"/>
    </source>
</evidence>
<sequence length="117" mass="12992">MVGVIFCILFLGLWIPGVFSKTPTTESPETIANRVYNDIRVANELTAQAAKTLRLSDDQKSKEVAVHLYVEAGKLFEKSHHVLQALGPDHVPQADIDGSYEAMKTCIDAVNRIKQHM</sequence>
<organism evidence="1 2">
    <name type="scientific">Candidatus Abzuiibacterium crystallinum</name>
    <dbReference type="NCBI Taxonomy" id="1974748"/>
    <lineage>
        <taxon>Bacteria</taxon>
        <taxon>Pseudomonadati</taxon>
        <taxon>Candidatus Omnitrophota</taxon>
        <taxon>Candidatus Abzuiibacterium</taxon>
    </lineage>
</organism>
<dbReference type="EMBL" id="PCVY01000076">
    <property type="protein sequence ID" value="PIQ84993.1"/>
    <property type="molecule type" value="Genomic_DNA"/>
</dbReference>
<gene>
    <name evidence="1" type="ORF">COV74_10355</name>
</gene>
<dbReference type="AlphaFoldDB" id="A0A2H0LKS6"/>
<dbReference type="Proteomes" id="UP000230859">
    <property type="component" value="Unassembled WGS sequence"/>
</dbReference>